<dbReference type="GO" id="GO:0005737">
    <property type="term" value="C:cytoplasm"/>
    <property type="evidence" value="ECO:0007669"/>
    <property type="project" value="TreeGrafter"/>
</dbReference>
<keyword evidence="2" id="KW-0344">Guanine-nucleotide releasing factor</keyword>
<dbReference type="EMBL" id="JAPWDV010000001">
    <property type="protein sequence ID" value="KAJ6225843.1"/>
    <property type="molecule type" value="Genomic_DNA"/>
</dbReference>
<proteinExistence type="inferred from homology"/>
<keyword evidence="8" id="KW-1185">Reference proteome</keyword>
<evidence type="ECO:0000313" key="7">
    <source>
        <dbReference type="EMBL" id="KAJ6225843.1"/>
    </source>
</evidence>
<feature type="region of interest" description="Disordered" evidence="6">
    <location>
        <begin position="1"/>
        <end position="32"/>
    </location>
</feature>
<evidence type="ECO:0000256" key="1">
    <source>
        <dbReference type="ARBA" id="ARBA00007796"/>
    </source>
</evidence>
<keyword evidence="3 5" id="KW-0175">Coiled coil</keyword>
<dbReference type="Proteomes" id="UP001142055">
    <property type="component" value="Chromosome 1"/>
</dbReference>
<protein>
    <recommendedName>
        <fullName evidence="4">SH3 domain-binding protein 5-like</fullName>
    </recommendedName>
</protein>
<feature type="coiled-coil region" evidence="5">
    <location>
        <begin position="232"/>
        <end position="273"/>
    </location>
</feature>
<dbReference type="OMA" id="IHDDANT"/>
<dbReference type="PANTHER" id="PTHR19423">
    <property type="entry name" value="SH3 DOMAIN-BINDING PROTEIN 5"/>
    <property type="match status" value="1"/>
</dbReference>
<dbReference type="GO" id="GO:0005085">
    <property type="term" value="F:guanyl-nucleotide exchange factor activity"/>
    <property type="evidence" value="ECO:0007669"/>
    <property type="project" value="UniProtKB-KW"/>
</dbReference>
<accession>A0A9Q0MH12</accession>
<evidence type="ECO:0000256" key="5">
    <source>
        <dbReference type="SAM" id="Coils"/>
    </source>
</evidence>
<dbReference type="PANTHER" id="PTHR19423:SF8">
    <property type="entry name" value="SH3 DOMAIN-BINDING PROTEIN 5-LIKE"/>
    <property type="match status" value="1"/>
</dbReference>
<evidence type="ECO:0000256" key="2">
    <source>
        <dbReference type="ARBA" id="ARBA00022658"/>
    </source>
</evidence>
<dbReference type="GO" id="GO:0004860">
    <property type="term" value="F:protein kinase inhibitor activity"/>
    <property type="evidence" value="ECO:0007669"/>
    <property type="project" value="TreeGrafter"/>
</dbReference>
<dbReference type="Pfam" id="PF05276">
    <property type="entry name" value="SH3BP5"/>
    <property type="match status" value="1"/>
</dbReference>
<reference evidence="7" key="1">
    <citation type="submission" date="2022-12" db="EMBL/GenBank/DDBJ databases">
        <title>Genome assemblies of Blomia tropicalis.</title>
        <authorList>
            <person name="Cui Y."/>
        </authorList>
    </citation>
    <scope>NUCLEOTIDE SEQUENCE</scope>
    <source>
        <tissue evidence="7">Adult mites</tissue>
    </source>
</reference>
<evidence type="ECO:0000256" key="3">
    <source>
        <dbReference type="ARBA" id="ARBA00023054"/>
    </source>
</evidence>
<name>A0A9Q0MH12_BLOTA</name>
<evidence type="ECO:0000256" key="6">
    <source>
        <dbReference type="SAM" id="MobiDB-lite"/>
    </source>
</evidence>
<evidence type="ECO:0000256" key="4">
    <source>
        <dbReference type="ARBA" id="ARBA00040366"/>
    </source>
</evidence>
<evidence type="ECO:0000313" key="8">
    <source>
        <dbReference type="Proteomes" id="UP001142055"/>
    </source>
</evidence>
<sequence length="356" mass="41090">MHLPDLVQNNTSSHANSTTTTTTGRITKKTAKTFHMDTDPRVQVELENLNTSTEFINKLELELEKARNEFNKLVCDSTQKIEALSKKLGSSITKARPYYEARITAAELHNQAQNEAQRFEQAIDAQHKAKELVHQAEQNLNTPECDTKLSEELLTLSANTVNRSELQRLAAQRQHEITSQAYNHTEQRLSKLHKQLKRSIIKSSLETRRNFLDLNNYVNQHQLQLLPYFEMKAQFNQMLDEQINKIRSYETRVNKAKLNYTKALQRLEELNQKIYNSIDQFPEDEYIPIAERPNTNNLDNSTSSILVMDDVKLDSSEAEEVEPTSSKIFDNKLLDQLILDDNIDSTLEKLKNQSLT</sequence>
<dbReference type="GO" id="GO:0035556">
    <property type="term" value="P:intracellular signal transduction"/>
    <property type="evidence" value="ECO:0007669"/>
    <property type="project" value="InterPro"/>
</dbReference>
<dbReference type="OrthoDB" id="446789at2759"/>
<feature type="compositionally biased region" description="Low complexity" evidence="6">
    <location>
        <begin position="9"/>
        <end position="25"/>
    </location>
</feature>
<dbReference type="InterPro" id="IPR007940">
    <property type="entry name" value="SH3BP5"/>
</dbReference>
<comment type="similarity">
    <text evidence="1">Belongs to the SH3BP5 family.</text>
</comment>
<feature type="coiled-coil region" evidence="5">
    <location>
        <begin position="49"/>
        <end position="76"/>
    </location>
</feature>
<organism evidence="7 8">
    <name type="scientific">Blomia tropicalis</name>
    <name type="common">Mite</name>
    <dbReference type="NCBI Taxonomy" id="40697"/>
    <lineage>
        <taxon>Eukaryota</taxon>
        <taxon>Metazoa</taxon>
        <taxon>Ecdysozoa</taxon>
        <taxon>Arthropoda</taxon>
        <taxon>Chelicerata</taxon>
        <taxon>Arachnida</taxon>
        <taxon>Acari</taxon>
        <taxon>Acariformes</taxon>
        <taxon>Sarcoptiformes</taxon>
        <taxon>Astigmata</taxon>
        <taxon>Glycyphagoidea</taxon>
        <taxon>Echimyopodidae</taxon>
        <taxon>Blomia</taxon>
    </lineage>
</organism>
<comment type="caution">
    <text evidence="7">The sequence shown here is derived from an EMBL/GenBank/DDBJ whole genome shotgun (WGS) entry which is preliminary data.</text>
</comment>
<dbReference type="AlphaFoldDB" id="A0A9Q0MH12"/>
<gene>
    <name evidence="7" type="ORF">RDWZM_004388</name>
</gene>